<dbReference type="InterPro" id="IPR025443">
    <property type="entry name" value="DUF4307"/>
</dbReference>
<evidence type="ECO:0000313" key="2">
    <source>
        <dbReference type="EMBL" id="SEG45863.1"/>
    </source>
</evidence>
<keyword evidence="1" id="KW-0472">Membrane</keyword>
<name>A0A1H6AAU0_9ACTN</name>
<feature type="transmembrane region" description="Helical" evidence="1">
    <location>
        <begin position="21"/>
        <end position="40"/>
    </location>
</feature>
<evidence type="ECO:0008006" key="4">
    <source>
        <dbReference type="Google" id="ProtNLM"/>
    </source>
</evidence>
<dbReference type="EMBL" id="FNVO01000005">
    <property type="protein sequence ID" value="SEG45863.1"/>
    <property type="molecule type" value="Genomic_DNA"/>
</dbReference>
<accession>A0A1H6AAU0</accession>
<keyword evidence="3" id="KW-1185">Reference proteome</keyword>
<evidence type="ECO:0000313" key="3">
    <source>
        <dbReference type="Proteomes" id="UP000236723"/>
    </source>
</evidence>
<gene>
    <name evidence="2" type="ORF">SAMN04489712_105328</name>
</gene>
<keyword evidence="1" id="KW-1133">Transmembrane helix</keyword>
<dbReference type="RefSeq" id="WP_160146988.1">
    <property type="nucleotide sequence ID" value="NZ_FNVO01000005.1"/>
</dbReference>
<proteinExistence type="predicted"/>
<protein>
    <recommendedName>
        <fullName evidence="4">DUF4307 domain-containing protein</fullName>
    </recommendedName>
</protein>
<dbReference type="OrthoDB" id="3477115at2"/>
<sequence>MSTSVSQAPDRRPRRGGRLGYVIIGLVVAVCAVGWAVIMANAGRTPGISQQTITYRILDDSRVEVRWQVAKPSGKRVRCLVDAVDVNFAPVAEREVIVPAGQSTLKRTDLLQTTRRATAARVKECRTM</sequence>
<dbReference type="AlphaFoldDB" id="A0A1H6AAU0"/>
<organism evidence="2 3">
    <name type="scientific">Thermomonospora echinospora</name>
    <dbReference type="NCBI Taxonomy" id="1992"/>
    <lineage>
        <taxon>Bacteria</taxon>
        <taxon>Bacillati</taxon>
        <taxon>Actinomycetota</taxon>
        <taxon>Actinomycetes</taxon>
        <taxon>Streptosporangiales</taxon>
        <taxon>Thermomonosporaceae</taxon>
        <taxon>Thermomonospora</taxon>
    </lineage>
</organism>
<reference evidence="3" key="1">
    <citation type="submission" date="2016-10" db="EMBL/GenBank/DDBJ databases">
        <authorList>
            <person name="Varghese N."/>
            <person name="Submissions S."/>
        </authorList>
    </citation>
    <scope>NUCLEOTIDE SEQUENCE [LARGE SCALE GENOMIC DNA]</scope>
    <source>
        <strain evidence="3">DSM 43163</strain>
    </source>
</reference>
<dbReference type="Proteomes" id="UP000236723">
    <property type="component" value="Unassembled WGS sequence"/>
</dbReference>
<keyword evidence="1" id="KW-0812">Transmembrane</keyword>
<dbReference type="Pfam" id="PF14155">
    <property type="entry name" value="DUF4307"/>
    <property type="match status" value="1"/>
</dbReference>
<evidence type="ECO:0000256" key="1">
    <source>
        <dbReference type="SAM" id="Phobius"/>
    </source>
</evidence>